<keyword evidence="2" id="KW-0488">Methylation</keyword>
<feature type="transmembrane region" description="Helical" evidence="6">
    <location>
        <begin position="12"/>
        <end position="30"/>
    </location>
</feature>
<organism evidence="8 9">
    <name type="scientific">Candidatus Roizmanbacteria bacterium CG10_big_fil_rev_8_21_14_0_10_39_6</name>
    <dbReference type="NCBI Taxonomy" id="1974853"/>
    <lineage>
        <taxon>Bacteria</taxon>
        <taxon>Candidatus Roizmaniibacteriota</taxon>
    </lineage>
</organism>
<dbReference type="GO" id="GO:0015628">
    <property type="term" value="P:protein secretion by the type II secretion system"/>
    <property type="evidence" value="ECO:0007669"/>
    <property type="project" value="InterPro"/>
</dbReference>
<dbReference type="InterPro" id="IPR013545">
    <property type="entry name" value="T2SS_protein-GspG_C"/>
</dbReference>
<dbReference type="Pfam" id="PF08334">
    <property type="entry name" value="T2SSG"/>
    <property type="match status" value="1"/>
</dbReference>
<evidence type="ECO:0000313" key="8">
    <source>
        <dbReference type="EMBL" id="PJE62364.1"/>
    </source>
</evidence>
<dbReference type="Proteomes" id="UP000229554">
    <property type="component" value="Unassembled WGS sequence"/>
</dbReference>
<dbReference type="EMBL" id="PFED01000219">
    <property type="protein sequence ID" value="PJE62364.1"/>
    <property type="molecule type" value="Genomic_DNA"/>
</dbReference>
<dbReference type="SUPFAM" id="SSF54523">
    <property type="entry name" value="Pili subunits"/>
    <property type="match status" value="1"/>
</dbReference>
<name>A0A2M8KR14_9BACT</name>
<dbReference type="Gene3D" id="3.30.700.10">
    <property type="entry name" value="Glycoprotein, Type 4 Pilin"/>
    <property type="match status" value="1"/>
</dbReference>
<evidence type="ECO:0000256" key="5">
    <source>
        <dbReference type="ARBA" id="ARBA00023136"/>
    </source>
</evidence>
<feature type="domain" description="Type II secretion system protein GspG C-terminal" evidence="7">
    <location>
        <begin position="36"/>
        <end position="116"/>
    </location>
</feature>
<dbReference type="InterPro" id="IPR012902">
    <property type="entry name" value="N_methyl_site"/>
</dbReference>
<dbReference type="InterPro" id="IPR000983">
    <property type="entry name" value="Bac_GSPG_pilin"/>
</dbReference>
<dbReference type="NCBIfam" id="TIGR02532">
    <property type="entry name" value="IV_pilin_GFxxxE"/>
    <property type="match status" value="1"/>
</dbReference>
<evidence type="ECO:0000256" key="1">
    <source>
        <dbReference type="ARBA" id="ARBA00004167"/>
    </source>
</evidence>
<gene>
    <name evidence="8" type="ORF">COU88_05445</name>
</gene>
<dbReference type="AlphaFoldDB" id="A0A2M8KR14"/>
<dbReference type="GO" id="GO:0015627">
    <property type="term" value="C:type II protein secretion system complex"/>
    <property type="evidence" value="ECO:0007669"/>
    <property type="project" value="InterPro"/>
</dbReference>
<keyword evidence="5 6" id="KW-0472">Membrane</keyword>
<evidence type="ECO:0000256" key="4">
    <source>
        <dbReference type="ARBA" id="ARBA00022989"/>
    </source>
</evidence>
<dbReference type="PRINTS" id="PR00813">
    <property type="entry name" value="BCTERIALGSPG"/>
</dbReference>
<dbReference type="GO" id="GO:0016020">
    <property type="term" value="C:membrane"/>
    <property type="evidence" value="ECO:0007669"/>
    <property type="project" value="UniProtKB-SubCell"/>
</dbReference>
<dbReference type="InterPro" id="IPR045584">
    <property type="entry name" value="Pilin-like"/>
</dbReference>
<evidence type="ECO:0000313" key="9">
    <source>
        <dbReference type="Proteomes" id="UP000229554"/>
    </source>
</evidence>
<reference evidence="9" key="1">
    <citation type="submission" date="2017-09" db="EMBL/GenBank/DDBJ databases">
        <title>Depth-based differentiation of microbial function through sediment-hosted aquifers and enrichment of novel symbionts in the deep terrestrial subsurface.</title>
        <authorList>
            <person name="Probst A.J."/>
            <person name="Ladd B."/>
            <person name="Jarett J.K."/>
            <person name="Geller-Mcgrath D.E."/>
            <person name="Sieber C.M.K."/>
            <person name="Emerson J.B."/>
            <person name="Anantharaman K."/>
            <person name="Thomas B.C."/>
            <person name="Malmstrom R."/>
            <person name="Stieglmeier M."/>
            <person name="Klingl A."/>
            <person name="Woyke T."/>
            <person name="Ryan C.M."/>
            <person name="Banfield J.F."/>
        </authorList>
    </citation>
    <scope>NUCLEOTIDE SEQUENCE [LARGE SCALE GENOMIC DNA]</scope>
</reference>
<comment type="caution">
    <text evidence="8">The sequence shown here is derived from an EMBL/GenBank/DDBJ whole genome shotgun (WGS) entry which is preliminary data.</text>
</comment>
<evidence type="ECO:0000256" key="3">
    <source>
        <dbReference type="ARBA" id="ARBA00022692"/>
    </source>
</evidence>
<evidence type="ECO:0000259" key="7">
    <source>
        <dbReference type="Pfam" id="PF08334"/>
    </source>
</evidence>
<evidence type="ECO:0000256" key="2">
    <source>
        <dbReference type="ARBA" id="ARBA00022481"/>
    </source>
</evidence>
<accession>A0A2M8KR14</accession>
<proteinExistence type="predicted"/>
<comment type="subcellular location">
    <subcellularLocation>
        <location evidence="1">Membrane</location>
        <topology evidence="1">Single-pass membrane protein</topology>
    </subcellularLocation>
</comment>
<dbReference type="Pfam" id="PF07963">
    <property type="entry name" value="N_methyl"/>
    <property type="match status" value="1"/>
</dbReference>
<protein>
    <recommendedName>
        <fullName evidence="7">Type II secretion system protein GspG C-terminal domain-containing protein</fullName>
    </recommendedName>
</protein>
<dbReference type="PANTHER" id="PTHR30093">
    <property type="entry name" value="GENERAL SECRETION PATHWAY PROTEIN G"/>
    <property type="match status" value="1"/>
</dbReference>
<sequence>MRKKTGFTLMELLIVITLLGILAGLIFSMLRNASPAARDIKRKQDVEAVKKSLEIYYSDVEGYPTVTSAMGMMWGGNIVHPAASKTYMQVLPRDPVSTMNYFYYVSADKQSYKLYTCLENASDSAYSASIGTAEGADCGVGCLGVCHYGISSENTTP</sequence>
<keyword evidence="3 6" id="KW-0812">Transmembrane</keyword>
<dbReference type="PANTHER" id="PTHR30093:SF44">
    <property type="entry name" value="TYPE II SECRETION SYSTEM CORE PROTEIN G"/>
    <property type="match status" value="1"/>
</dbReference>
<evidence type="ECO:0000256" key="6">
    <source>
        <dbReference type="SAM" id="Phobius"/>
    </source>
</evidence>
<keyword evidence="4 6" id="KW-1133">Transmembrane helix</keyword>